<reference evidence="2 3" key="1">
    <citation type="submission" date="2019-02" db="EMBL/GenBank/DDBJ databases">
        <title>Pedobacter sp. RP-1-13 sp. nov., isolated from Arctic soil.</title>
        <authorList>
            <person name="Dahal R.H."/>
        </authorList>
    </citation>
    <scope>NUCLEOTIDE SEQUENCE [LARGE SCALE GENOMIC DNA]</scope>
    <source>
        <strain evidence="2 3">RP-1-13</strain>
    </source>
</reference>
<dbReference type="RefSeq" id="WP_131551972.1">
    <property type="nucleotide sequence ID" value="NZ_SJSK01000001.1"/>
</dbReference>
<protein>
    <submittedName>
        <fullName evidence="2">Uncharacterized protein</fullName>
    </submittedName>
</protein>
<comment type="caution">
    <text evidence="2">The sequence shown here is derived from an EMBL/GenBank/DDBJ whole genome shotgun (WGS) entry which is preliminary data.</text>
</comment>
<organism evidence="2 3">
    <name type="scientific">Pedobacter frigiditerrae</name>
    <dbReference type="NCBI Taxonomy" id="2530452"/>
    <lineage>
        <taxon>Bacteria</taxon>
        <taxon>Pseudomonadati</taxon>
        <taxon>Bacteroidota</taxon>
        <taxon>Sphingobacteriia</taxon>
        <taxon>Sphingobacteriales</taxon>
        <taxon>Sphingobacteriaceae</taxon>
        <taxon>Pedobacter</taxon>
    </lineage>
</organism>
<evidence type="ECO:0000313" key="3">
    <source>
        <dbReference type="Proteomes" id="UP000292884"/>
    </source>
</evidence>
<evidence type="ECO:0000313" key="2">
    <source>
        <dbReference type="EMBL" id="TCC94110.1"/>
    </source>
</evidence>
<dbReference type="OrthoDB" id="661307at2"/>
<proteinExistence type="predicted"/>
<accession>A0A4R0N2W4</accession>
<dbReference type="AlphaFoldDB" id="A0A4R0N2W4"/>
<gene>
    <name evidence="2" type="ORF">EZ428_04855</name>
</gene>
<dbReference type="EMBL" id="SJSK01000001">
    <property type="protein sequence ID" value="TCC94110.1"/>
    <property type="molecule type" value="Genomic_DNA"/>
</dbReference>
<sequence length="236" mass="28336">MNEELNEILKFYEEERQSLESLINDHIKNGEYKQAHQHQKALFKVNQSFSLLRKLENPNYEEIEQLEYLLHNYSKSEYEKLVQDNRKMKDYFEAKKNYLEQKIKSLKEKSVPFQIDGQEFDDVIYKLIEGKIQRFQFFLNLENHLYLDFKRSTDSIIITIPKYKKLKKEYILSKSNRKVLKGLGFELSSDEKSLIYNYKLDYFKNSIEIKTLTSRIIYDGFGYSNIKNSSLIVIVD</sequence>
<name>A0A4R0N2W4_9SPHI</name>
<feature type="coiled-coil region" evidence="1">
    <location>
        <begin position="2"/>
        <end position="29"/>
    </location>
</feature>
<keyword evidence="1" id="KW-0175">Coiled coil</keyword>
<keyword evidence="3" id="KW-1185">Reference proteome</keyword>
<dbReference type="Proteomes" id="UP000292884">
    <property type="component" value="Unassembled WGS sequence"/>
</dbReference>
<evidence type="ECO:0000256" key="1">
    <source>
        <dbReference type="SAM" id="Coils"/>
    </source>
</evidence>